<accession>A0ABU7DM54</accession>
<feature type="compositionally biased region" description="Pro residues" evidence="1">
    <location>
        <begin position="98"/>
        <end position="113"/>
    </location>
</feature>
<keyword evidence="3" id="KW-1185">Reference proteome</keyword>
<evidence type="ECO:0000313" key="2">
    <source>
        <dbReference type="EMBL" id="MED6275981.1"/>
    </source>
</evidence>
<sequence length="120" mass="13078">MGPQRWKTVAALRMCTRTPRPSMSGIVMELAEGGVRGWGGKDWGANHSPREPAPRLTPIGTPVCRVPTKEGGIGTSAGQKLGTGNRPREPTENQDQRPQPPPGTTQPLRPQPRYPVRRPK</sequence>
<feature type="region of interest" description="Disordered" evidence="1">
    <location>
        <begin position="41"/>
        <end position="120"/>
    </location>
</feature>
<gene>
    <name evidence="2" type="ORF">CHARACLAT_032217</name>
</gene>
<comment type="caution">
    <text evidence="2">The sequence shown here is derived from an EMBL/GenBank/DDBJ whole genome shotgun (WGS) entry which is preliminary data.</text>
</comment>
<dbReference type="EMBL" id="JAHUTJ010030215">
    <property type="protein sequence ID" value="MED6275981.1"/>
    <property type="molecule type" value="Genomic_DNA"/>
</dbReference>
<reference evidence="2 3" key="1">
    <citation type="submission" date="2021-06" db="EMBL/GenBank/DDBJ databases">
        <authorList>
            <person name="Palmer J.M."/>
        </authorList>
    </citation>
    <scope>NUCLEOTIDE SEQUENCE [LARGE SCALE GENOMIC DNA]</scope>
    <source>
        <strain evidence="2 3">CL_MEX2019</strain>
        <tissue evidence="2">Muscle</tissue>
    </source>
</reference>
<name>A0ABU7DM54_9TELE</name>
<dbReference type="Proteomes" id="UP001352852">
    <property type="component" value="Unassembled WGS sequence"/>
</dbReference>
<feature type="compositionally biased region" description="Basic and acidic residues" evidence="1">
    <location>
        <begin position="86"/>
        <end position="95"/>
    </location>
</feature>
<protein>
    <submittedName>
        <fullName evidence="2">Uncharacterized protein</fullName>
    </submittedName>
</protein>
<evidence type="ECO:0000313" key="3">
    <source>
        <dbReference type="Proteomes" id="UP001352852"/>
    </source>
</evidence>
<organism evidence="2 3">
    <name type="scientific">Characodon lateralis</name>
    <dbReference type="NCBI Taxonomy" id="208331"/>
    <lineage>
        <taxon>Eukaryota</taxon>
        <taxon>Metazoa</taxon>
        <taxon>Chordata</taxon>
        <taxon>Craniata</taxon>
        <taxon>Vertebrata</taxon>
        <taxon>Euteleostomi</taxon>
        <taxon>Actinopterygii</taxon>
        <taxon>Neopterygii</taxon>
        <taxon>Teleostei</taxon>
        <taxon>Neoteleostei</taxon>
        <taxon>Acanthomorphata</taxon>
        <taxon>Ovalentaria</taxon>
        <taxon>Atherinomorphae</taxon>
        <taxon>Cyprinodontiformes</taxon>
        <taxon>Goodeidae</taxon>
        <taxon>Characodon</taxon>
    </lineage>
</organism>
<proteinExistence type="predicted"/>
<evidence type="ECO:0000256" key="1">
    <source>
        <dbReference type="SAM" id="MobiDB-lite"/>
    </source>
</evidence>